<organism evidence="4 5">
    <name type="scientific">Bambusicola thoracicus</name>
    <name type="common">Chinese bamboo-partridge</name>
    <name type="synonym">Perdix thoracica</name>
    <dbReference type="NCBI Taxonomy" id="9083"/>
    <lineage>
        <taxon>Eukaryota</taxon>
        <taxon>Metazoa</taxon>
        <taxon>Chordata</taxon>
        <taxon>Craniata</taxon>
        <taxon>Vertebrata</taxon>
        <taxon>Euteleostomi</taxon>
        <taxon>Archelosauria</taxon>
        <taxon>Archosauria</taxon>
        <taxon>Dinosauria</taxon>
        <taxon>Saurischia</taxon>
        <taxon>Theropoda</taxon>
        <taxon>Coelurosauria</taxon>
        <taxon>Aves</taxon>
        <taxon>Neognathae</taxon>
        <taxon>Galloanserae</taxon>
        <taxon>Galliformes</taxon>
        <taxon>Phasianidae</taxon>
        <taxon>Perdicinae</taxon>
        <taxon>Bambusicola</taxon>
    </lineage>
</organism>
<dbReference type="AlphaFoldDB" id="A0A2P4T3L5"/>
<dbReference type="SUPFAM" id="SSF52283">
    <property type="entry name" value="Formate/glycerate dehydrogenase catalytic domain-like"/>
    <property type="match status" value="2"/>
</dbReference>
<feature type="non-terminal residue" evidence="4">
    <location>
        <position position="565"/>
    </location>
</feature>
<sequence length="565" mass="63064">MKGKELPGLLVNEIGGMHGILHDHVEFLKKHFSLITMKEFLENKKNISKKVQAVYLWWHKPVIDKDLLQSLPNLKVIANSGVGMDHLDLKLVASFGVKMANAPCAVSSSTADTGMALLLASARRLVEGPHSFIILDIFVGYHVAVSPGMEYNEADFLGVEVTGATLGIVGMGSIGYKIALRAKAFEMKILYHNRTRRKEQEEHAVGAIYCEKIDDLLCQADFVMVVVSLTPQTHKLIGKREMELMKPTATLINISRDEIKIEHPSELWAENTCVLLTRANIFDQIYPQDMEAQELPCVLIDCIGGKHGVYEDHVEFLKERFCLITMKEYLENKNFLGKKIRAIYMWYHKPVINEELLQSLPNLKIVASSGVGIDHLDLSLLSSYGVKLSNTPFIVSTDTADLGMALMLASSRRLVEGHQMAISPDTEYFPADWLGAEVSGSTLGIIGMGTIGYKVAERAKAFEMKILYHNRKQRNKEEERAVGATYCKKMDDLLQQADFVMLVVNLTPQTHKLIGKRELHLMKPTAILINISRGLVVDQDALVEALQNKVIKAAALDVTYPEPLP</sequence>
<dbReference type="PROSITE" id="PS00065">
    <property type="entry name" value="D_2_HYDROXYACID_DH_1"/>
    <property type="match status" value="1"/>
</dbReference>
<protein>
    <recommendedName>
        <fullName evidence="2">Glyoxylate reductase/hydroxypyruvate reductase</fullName>
    </recommendedName>
</protein>
<dbReference type="GO" id="GO:0016618">
    <property type="term" value="F:hydroxypyruvate reductase [NAD(P)H] activity"/>
    <property type="evidence" value="ECO:0007669"/>
    <property type="project" value="TreeGrafter"/>
</dbReference>
<dbReference type="PANTHER" id="PTHR10996:SF236">
    <property type="entry name" value="2-KETOGLUCONATE REDUCTASE"/>
    <property type="match status" value="1"/>
</dbReference>
<dbReference type="PANTHER" id="PTHR10996">
    <property type="entry name" value="2-HYDROXYACID DEHYDROGENASE-RELATED"/>
    <property type="match status" value="1"/>
</dbReference>
<dbReference type="InterPro" id="IPR029752">
    <property type="entry name" value="D-isomer_DH_CS1"/>
</dbReference>
<evidence type="ECO:0000256" key="2">
    <source>
        <dbReference type="ARBA" id="ARBA00073306"/>
    </source>
</evidence>
<dbReference type="InterPro" id="IPR029753">
    <property type="entry name" value="D-isomer_DH_CS"/>
</dbReference>
<name>A0A2P4T3L5_BAMTH</name>
<gene>
    <name evidence="4" type="ORF">CIB84_005293</name>
</gene>
<dbReference type="InterPro" id="IPR006140">
    <property type="entry name" value="D-isomer_DH_NAD-bd"/>
</dbReference>
<reference evidence="4 5" key="1">
    <citation type="submission" date="2018-01" db="EMBL/GenBank/DDBJ databases">
        <title>Comparison of the Chinese Bamboo Partridge and Red Junglefowl genome sequences highlights the importance of demography in genome evolution.</title>
        <authorList>
            <person name="Tiley G.P."/>
            <person name="Kimball R.T."/>
            <person name="Braun E.L."/>
            <person name="Burleigh J.G."/>
        </authorList>
    </citation>
    <scope>NUCLEOTIDE SEQUENCE [LARGE SCALE GENOMIC DNA]</scope>
    <source>
        <strain evidence="4">RTK389</strain>
        <tissue evidence="4">Blood</tissue>
    </source>
</reference>
<evidence type="ECO:0000313" key="5">
    <source>
        <dbReference type="Proteomes" id="UP000237246"/>
    </source>
</evidence>
<evidence type="ECO:0000313" key="4">
    <source>
        <dbReference type="EMBL" id="POI30957.1"/>
    </source>
</evidence>
<evidence type="ECO:0000259" key="3">
    <source>
        <dbReference type="Pfam" id="PF02826"/>
    </source>
</evidence>
<keyword evidence="1" id="KW-0560">Oxidoreductase</keyword>
<dbReference type="SUPFAM" id="SSF51735">
    <property type="entry name" value="NAD(P)-binding Rossmann-fold domains"/>
    <property type="match status" value="2"/>
</dbReference>
<dbReference type="PROSITE" id="PS00671">
    <property type="entry name" value="D_2_HYDROXYACID_DH_3"/>
    <property type="match status" value="1"/>
</dbReference>
<feature type="domain" description="D-isomer specific 2-hydroxyacid dehydrogenase NAD-binding" evidence="3">
    <location>
        <begin position="404"/>
        <end position="565"/>
    </location>
</feature>
<dbReference type="FunFam" id="3.40.50.720:FF:000882">
    <property type="entry name" value="Uncharacterized protein"/>
    <property type="match status" value="1"/>
</dbReference>
<keyword evidence="5" id="KW-1185">Reference proteome</keyword>
<dbReference type="GO" id="GO:0030267">
    <property type="term" value="F:glyoxylate reductase (NADPH) activity"/>
    <property type="evidence" value="ECO:0007669"/>
    <property type="project" value="TreeGrafter"/>
</dbReference>
<feature type="domain" description="D-isomer specific 2-hydroxyacid dehydrogenase NAD-binding" evidence="3">
    <location>
        <begin position="152"/>
        <end position="259"/>
    </location>
</feature>
<dbReference type="Gene3D" id="3.40.50.720">
    <property type="entry name" value="NAD(P)-binding Rossmann-like Domain"/>
    <property type="match status" value="4"/>
</dbReference>
<dbReference type="Proteomes" id="UP000237246">
    <property type="component" value="Unassembled WGS sequence"/>
</dbReference>
<dbReference type="GO" id="GO:0051287">
    <property type="term" value="F:NAD binding"/>
    <property type="evidence" value="ECO:0007669"/>
    <property type="project" value="InterPro"/>
</dbReference>
<dbReference type="FunFam" id="3.40.50.720:FF:000026">
    <property type="entry name" value="Glyoxylate/hydroxypyruvate reductase B"/>
    <property type="match status" value="1"/>
</dbReference>
<comment type="caution">
    <text evidence="4">The sequence shown here is derived from an EMBL/GenBank/DDBJ whole genome shotgun (WGS) entry which is preliminary data.</text>
</comment>
<accession>A0A2P4T3L5</accession>
<evidence type="ECO:0000256" key="1">
    <source>
        <dbReference type="ARBA" id="ARBA00023002"/>
    </source>
</evidence>
<dbReference type="Pfam" id="PF02826">
    <property type="entry name" value="2-Hacid_dh_C"/>
    <property type="match status" value="2"/>
</dbReference>
<dbReference type="InterPro" id="IPR036291">
    <property type="entry name" value="NAD(P)-bd_dom_sf"/>
</dbReference>
<proteinExistence type="predicted"/>
<dbReference type="GO" id="GO:0005829">
    <property type="term" value="C:cytosol"/>
    <property type="evidence" value="ECO:0007669"/>
    <property type="project" value="TreeGrafter"/>
</dbReference>
<dbReference type="EMBL" id="PPHD01010046">
    <property type="protein sequence ID" value="POI30957.1"/>
    <property type="molecule type" value="Genomic_DNA"/>
</dbReference>
<dbReference type="OrthoDB" id="298012at2759"/>
<dbReference type="InterPro" id="IPR050223">
    <property type="entry name" value="D-isomer_2-hydroxyacid_DH"/>
</dbReference>